<proteinExistence type="predicted"/>
<dbReference type="PATRIC" id="fig|43658.6.peg.318"/>
<sequence length="148" mass="16891">MYLAGEALSLTPNMLRFVQLHPYCRFFNHYGPTETHVATVCEFTKRDCEGPVPIGLPIANTQSYILTGRQLTPDGCIGELYIGGDGLAREYFCRPELTEQRFIDNPFKPGLMYKTGDLVRFDSNGQIEFIGRTDDQVKFRGSELNWER</sequence>
<evidence type="ECO:0000256" key="2">
    <source>
        <dbReference type="ARBA" id="ARBA00022553"/>
    </source>
</evidence>
<organism evidence="4 5">
    <name type="scientific">Pseudoalteromonas rubra</name>
    <dbReference type="NCBI Taxonomy" id="43658"/>
    <lineage>
        <taxon>Bacteria</taxon>
        <taxon>Pseudomonadati</taxon>
        <taxon>Pseudomonadota</taxon>
        <taxon>Gammaproteobacteria</taxon>
        <taxon>Alteromonadales</taxon>
        <taxon>Pseudoalteromonadaceae</taxon>
        <taxon>Pseudoalteromonas</taxon>
    </lineage>
</organism>
<dbReference type="InterPro" id="IPR042099">
    <property type="entry name" value="ANL_N_sf"/>
</dbReference>
<evidence type="ECO:0000313" key="5">
    <source>
        <dbReference type="Proteomes" id="UP000036850"/>
    </source>
</evidence>
<keyword evidence="1" id="KW-0596">Phosphopantetheine</keyword>
<dbReference type="EMBL" id="LFZX01000303">
    <property type="protein sequence ID" value="KNC65377.1"/>
    <property type="molecule type" value="Genomic_DNA"/>
</dbReference>
<gene>
    <name evidence="4" type="ORF">AC626_23490</name>
</gene>
<dbReference type="Pfam" id="PF00501">
    <property type="entry name" value="AMP-binding"/>
    <property type="match status" value="1"/>
</dbReference>
<feature type="domain" description="AMP-dependent synthetase/ligase" evidence="3">
    <location>
        <begin position="10"/>
        <end position="92"/>
    </location>
</feature>
<evidence type="ECO:0000313" key="4">
    <source>
        <dbReference type="EMBL" id="KNC65377.1"/>
    </source>
</evidence>
<comment type="caution">
    <text evidence="4">The sequence shown here is derived from an EMBL/GenBank/DDBJ whole genome shotgun (WGS) entry which is preliminary data.</text>
</comment>
<name>A0A0L0ELP1_9GAMM</name>
<dbReference type="InterPro" id="IPR000873">
    <property type="entry name" value="AMP-dep_synth/lig_dom"/>
</dbReference>
<evidence type="ECO:0000259" key="3">
    <source>
        <dbReference type="Pfam" id="PF00501"/>
    </source>
</evidence>
<dbReference type="SUPFAM" id="SSF56801">
    <property type="entry name" value="Acetyl-CoA synthetase-like"/>
    <property type="match status" value="1"/>
</dbReference>
<dbReference type="AlphaFoldDB" id="A0A0L0ELP1"/>
<accession>A0A0L0ELP1</accession>
<keyword evidence="2" id="KW-0597">Phosphoprotein</keyword>
<protein>
    <recommendedName>
        <fullName evidence="3">AMP-dependent synthetase/ligase domain-containing protein</fullName>
    </recommendedName>
</protein>
<evidence type="ECO:0000256" key="1">
    <source>
        <dbReference type="ARBA" id="ARBA00022450"/>
    </source>
</evidence>
<dbReference type="Proteomes" id="UP000036850">
    <property type="component" value="Unassembled WGS sequence"/>
</dbReference>
<dbReference type="PANTHER" id="PTHR44845:SF6">
    <property type="entry name" value="BETA-ALANINE-ACTIVATING ENZYME"/>
    <property type="match status" value="1"/>
</dbReference>
<reference evidence="5" key="1">
    <citation type="submission" date="2015-07" db="EMBL/GenBank/DDBJ databases">
        <title>Draft genome sequence of a Pseudoalteromonas rubra strain, OCN096, isolated from Kaneohe Bay, Oahu, Hawaii.</title>
        <authorList>
            <person name="Beurmann S."/>
            <person name="Ushijima B."/>
            <person name="Belcaid M."/>
            <person name="Callahan S.M."/>
            <person name="Aeby G.S."/>
        </authorList>
    </citation>
    <scope>NUCLEOTIDE SEQUENCE [LARGE SCALE GENOMIC DNA]</scope>
    <source>
        <strain evidence="5">OCN096</strain>
    </source>
</reference>
<dbReference type="Gene3D" id="3.40.50.12780">
    <property type="entry name" value="N-terminal domain of ligase-like"/>
    <property type="match status" value="1"/>
</dbReference>
<dbReference type="PANTHER" id="PTHR44845">
    <property type="entry name" value="CARRIER DOMAIN-CONTAINING PROTEIN"/>
    <property type="match status" value="1"/>
</dbReference>